<evidence type="ECO:0000313" key="1">
    <source>
        <dbReference type="EMBL" id="KAI7991895.1"/>
    </source>
</evidence>
<dbReference type="Proteomes" id="UP001060215">
    <property type="component" value="Chromosome 13"/>
</dbReference>
<protein>
    <submittedName>
        <fullName evidence="1">Uncharacterized protein</fullName>
    </submittedName>
</protein>
<evidence type="ECO:0000313" key="2">
    <source>
        <dbReference type="Proteomes" id="UP001060215"/>
    </source>
</evidence>
<dbReference type="EMBL" id="CM045770">
    <property type="protein sequence ID" value="KAI7991895.1"/>
    <property type="molecule type" value="Genomic_DNA"/>
</dbReference>
<organism evidence="1 2">
    <name type="scientific">Camellia lanceoleosa</name>
    <dbReference type="NCBI Taxonomy" id="1840588"/>
    <lineage>
        <taxon>Eukaryota</taxon>
        <taxon>Viridiplantae</taxon>
        <taxon>Streptophyta</taxon>
        <taxon>Embryophyta</taxon>
        <taxon>Tracheophyta</taxon>
        <taxon>Spermatophyta</taxon>
        <taxon>Magnoliopsida</taxon>
        <taxon>eudicotyledons</taxon>
        <taxon>Gunneridae</taxon>
        <taxon>Pentapetalae</taxon>
        <taxon>asterids</taxon>
        <taxon>Ericales</taxon>
        <taxon>Theaceae</taxon>
        <taxon>Camellia</taxon>
    </lineage>
</organism>
<proteinExistence type="predicted"/>
<accession>A0ACC0FT19</accession>
<comment type="caution">
    <text evidence="1">The sequence shown here is derived from an EMBL/GenBank/DDBJ whole genome shotgun (WGS) entry which is preliminary data.</text>
</comment>
<keyword evidence="2" id="KW-1185">Reference proteome</keyword>
<reference evidence="1 2" key="1">
    <citation type="journal article" date="2022" name="Plant J.">
        <title>Chromosome-level genome of Camellia lanceoleosa provides a valuable resource for understanding genome evolution and self-incompatibility.</title>
        <authorList>
            <person name="Gong W."/>
            <person name="Xiao S."/>
            <person name="Wang L."/>
            <person name="Liao Z."/>
            <person name="Chang Y."/>
            <person name="Mo W."/>
            <person name="Hu G."/>
            <person name="Li W."/>
            <person name="Zhao G."/>
            <person name="Zhu H."/>
            <person name="Hu X."/>
            <person name="Ji K."/>
            <person name="Xiang X."/>
            <person name="Song Q."/>
            <person name="Yuan D."/>
            <person name="Jin S."/>
            <person name="Zhang L."/>
        </authorList>
    </citation>
    <scope>NUCLEOTIDE SEQUENCE [LARGE SCALE GENOMIC DNA]</scope>
    <source>
        <strain evidence="1">SQ_2022a</strain>
    </source>
</reference>
<sequence length="110" mass="12533">MSLLSWMQHSLKEGKGESLEKLKEENFLKGGNVECKDGVELGEKGISPRFVLDGRRCCNRTAPIYSLRMVHHAPNRGRFSGQQGTFGWLCHQQGIVALLHNHMERQREDT</sequence>
<gene>
    <name evidence="1" type="ORF">LOK49_LG12G02620</name>
</gene>
<name>A0ACC0FT19_9ERIC</name>